<accession>A0A563W218</accession>
<evidence type="ECO:0000256" key="1">
    <source>
        <dbReference type="ARBA" id="ARBA00008857"/>
    </source>
</evidence>
<organism evidence="7 8">
    <name type="scientific">Hyella patelloides LEGE 07179</name>
    <dbReference type="NCBI Taxonomy" id="945734"/>
    <lineage>
        <taxon>Bacteria</taxon>
        <taxon>Bacillati</taxon>
        <taxon>Cyanobacteriota</taxon>
        <taxon>Cyanophyceae</taxon>
        <taxon>Pleurocapsales</taxon>
        <taxon>Hyellaceae</taxon>
        <taxon>Hyella</taxon>
    </lineage>
</organism>
<dbReference type="PANTHER" id="PTHR30349">
    <property type="entry name" value="PHAGE INTEGRASE-RELATED"/>
    <property type="match status" value="1"/>
</dbReference>
<evidence type="ECO:0008006" key="9">
    <source>
        <dbReference type="Google" id="ProtNLM"/>
    </source>
</evidence>
<keyword evidence="2 4" id="KW-0238">DNA-binding</keyword>
<keyword evidence="8" id="KW-1185">Reference proteome</keyword>
<dbReference type="OrthoDB" id="9784359at2"/>
<keyword evidence="3" id="KW-0233">DNA recombination</keyword>
<dbReference type="InterPro" id="IPR044068">
    <property type="entry name" value="CB"/>
</dbReference>
<protein>
    <recommendedName>
        <fullName evidence="9">Integrase</fullName>
    </recommendedName>
</protein>
<sequence>MVIQNKVTNASCDRELILIWLGGKSETTQISYNSTVTKFVEFIDKPLSEVKLEDLQLWERGLKARFQLTTVANKVLVIKSLFSFAVKTGYLTLNVGSFLKTPKAKENLADRILDVSQVQGLIKYGVKNERDRLMLLLMYGCGLRVSEVVGLTWNDLKPHNSGEGKCTVFGKGSKTRVVIIPDWLWVRLKEFEKYHRVNQYVFISRHHNKMNRSVVHQMIKRACKRAGIDERASAHWLRHSHASHSLEAGCNLRLLQQSLGHASVTTTERYLHISPDAGSSQFIDF</sequence>
<evidence type="ECO:0000256" key="2">
    <source>
        <dbReference type="ARBA" id="ARBA00023125"/>
    </source>
</evidence>
<dbReference type="InterPro" id="IPR010998">
    <property type="entry name" value="Integrase_recombinase_N"/>
</dbReference>
<evidence type="ECO:0000313" key="8">
    <source>
        <dbReference type="Proteomes" id="UP000320055"/>
    </source>
</evidence>
<dbReference type="PROSITE" id="PS51898">
    <property type="entry name" value="TYR_RECOMBINASE"/>
    <property type="match status" value="1"/>
</dbReference>
<reference evidence="7 8" key="1">
    <citation type="submission" date="2019-01" db="EMBL/GenBank/DDBJ databases">
        <authorList>
            <person name="Brito A."/>
        </authorList>
    </citation>
    <scope>NUCLEOTIDE SEQUENCE [LARGE SCALE GENOMIC DNA]</scope>
    <source>
        <strain evidence="7">1</strain>
    </source>
</reference>
<dbReference type="InterPro" id="IPR011010">
    <property type="entry name" value="DNA_brk_join_enz"/>
</dbReference>
<proteinExistence type="inferred from homology"/>
<dbReference type="RefSeq" id="WP_144876131.1">
    <property type="nucleotide sequence ID" value="NZ_LR214370.1"/>
</dbReference>
<dbReference type="Gene3D" id="1.10.443.10">
    <property type="entry name" value="Intergrase catalytic core"/>
    <property type="match status" value="1"/>
</dbReference>
<gene>
    <name evidence="7" type="ORF">H1P_6370006</name>
</gene>
<dbReference type="GO" id="GO:0003677">
    <property type="term" value="F:DNA binding"/>
    <property type="evidence" value="ECO:0007669"/>
    <property type="project" value="UniProtKB-UniRule"/>
</dbReference>
<dbReference type="SUPFAM" id="SSF56349">
    <property type="entry name" value="DNA breaking-rejoining enzymes"/>
    <property type="match status" value="1"/>
</dbReference>
<dbReference type="EMBL" id="CAACVJ010000598">
    <property type="protein sequence ID" value="VEP17716.1"/>
    <property type="molecule type" value="Genomic_DNA"/>
</dbReference>
<dbReference type="InterPro" id="IPR050090">
    <property type="entry name" value="Tyrosine_recombinase_XerCD"/>
</dbReference>
<evidence type="ECO:0000256" key="3">
    <source>
        <dbReference type="ARBA" id="ARBA00023172"/>
    </source>
</evidence>
<evidence type="ECO:0000256" key="4">
    <source>
        <dbReference type="PROSITE-ProRule" id="PRU01248"/>
    </source>
</evidence>
<dbReference type="AlphaFoldDB" id="A0A563W218"/>
<dbReference type="Proteomes" id="UP000320055">
    <property type="component" value="Unassembled WGS sequence"/>
</dbReference>
<comment type="similarity">
    <text evidence="1">Belongs to the 'phage' integrase family.</text>
</comment>
<feature type="domain" description="Core-binding (CB)" evidence="6">
    <location>
        <begin position="11"/>
        <end position="86"/>
    </location>
</feature>
<dbReference type="GO" id="GO:0015074">
    <property type="term" value="P:DNA integration"/>
    <property type="evidence" value="ECO:0007669"/>
    <property type="project" value="InterPro"/>
</dbReference>
<dbReference type="Pfam" id="PF00589">
    <property type="entry name" value="Phage_integrase"/>
    <property type="match status" value="1"/>
</dbReference>
<feature type="domain" description="Tyr recombinase" evidence="5">
    <location>
        <begin position="108"/>
        <end position="283"/>
    </location>
</feature>
<evidence type="ECO:0000259" key="5">
    <source>
        <dbReference type="PROSITE" id="PS51898"/>
    </source>
</evidence>
<dbReference type="Gene3D" id="1.10.150.130">
    <property type="match status" value="1"/>
</dbReference>
<dbReference type="GO" id="GO:0006310">
    <property type="term" value="P:DNA recombination"/>
    <property type="evidence" value="ECO:0007669"/>
    <property type="project" value="UniProtKB-KW"/>
</dbReference>
<evidence type="ECO:0000313" key="7">
    <source>
        <dbReference type="EMBL" id="VEP17716.1"/>
    </source>
</evidence>
<dbReference type="PANTHER" id="PTHR30349:SF41">
    <property type="entry name" value="INTEGRASE_RECOMBINASE PROTEIN MJ0367-RELATED"/>
    <property type="match status" value="1"/>
</dbReference>
<dbReference type="PROSITE" id="PS51900">
    <property type="entry name" value="CB"/>
    <property type="match status" value="1"/>
</dbReference>
<dbReference type="InterPro" id="IPR002104">
    <property type="entry name" value="Integrase_catalytic"/>
</dbReference>
<evidence type="ECO:0000259" key="6">
    <source>
        <dbReference type="PROSITE" id="PS51900"/>
    </source>
</evidence>
<name>A0A563W218_9CYAN</name>
<dbReference type="InterPro" id="IPR013762">
    <property type="entry name" value="Integrase-like_cat_sf"/>
</dbReference>